<dbReference type="CDD" id="cd01448">
    <property type="entry name" value="TST_Repeat_1"/>
    <property type="match status" value="1"/>
</dbReference>
<evidence type="ECO:0000256" key="1">
    <source>
        <dbReference type="ARBA" id="ARBA00022679"/>
    </source>
</evidence>
<evidence type="ECO:0000256" key="2">
    <source>
        <dbReference type="ARBA" id="ARBA00022737"/>
    </source>
</evidence>
<dbReference type="Gene3D" id="3.40.250.10">
    <property type="entry name" value="Rhodanese-like domain"/>
    <property type="match status" value="2"/>
</dbReference>
<organism evidence="5 6">
    <name type="scientific">Pseudidiomarina maritima</name>
    <dbReference type="NCBI Taxonomy" id="519453"/>
    <lineage>
        <taxon>Bacteria</taxon>
        <taxon>Pseudomonadati</taxon>
        <taxon>Pseudomonadota</taxon>
        <taxon>Gammaproteobacteria</taxon>
        <taxon>Alteromonadales</taxon>
        <taxon>Idiomarinaceae</taxon>
        <taxon>Pseudidiomarina</taxon>
    </lineage>
</organism>
<dbReference type="Pfam" id="PF00581">
    <property type="entry name" value="Rhodanese"/>
    <property type="match status" value="2"/>
</dbReference>
<keyword evidence="1 3" id="KW-0808">Transferase</keyword>
<evidence type="ECO:0000313" key="5">
    <source>
        <dbReference type="EMBL" id="SFR42748.1"/>
    </source>
</evidence>
<gene>
    <name evidence="5" type="ORF">SAMN04488070_0864</name>
</gene>
<dbReference type="PANTHER" id="PTHR11364:SF27">
    <property type="entry name" value="SULFURTRANSFERASE"/>
    <property type="match status" value="1"/>
</dbReference>
<dbReference type="EMBL" id="FOYU01000001">
    <property type="protein sequence ID" value="SFR42748.1"/>
    <property type="molecule type" value="Genomic_DNA"/>
</dbReference>
<dbReference type="CDD" id="cd01449">
    <property type="entry name" value="TST_Repeat_2"/>
    <property type="match status" value="1"/>
</dbReference>
<dbReference type="InterPro" id="IPR001763">
    <property type="entry name" value="Rhodanese-like_dom"/>
</dbReference>
<dbReference type="PROSITE" id="PS50206">
    <property type="entry name" value="RHODANESE_3"/>
    <property type="match status" value="2"/>
</dbReference>
<evidence type="ECO:0000313" key="6">
    <source>
        <dbReference type="Proteomes" id="UP000199424"/>
    </source>
</evidence>
<evidence type="ECO:0000256" key="3">
    <source>
        <dbReference type="RuleBase" id="RU000507"/>
    </source>
</evidence>
<dbReference type="PROSITE" id="PS00683">
    <property type="entry name" value="RHODANESE_2"/>
    <property type="match status" value="1"/>
</dbReference>
<dbReference type="InterPro" id="IPR036873">
    <property type="entry name" value="Rhodanese-like_dom_sf"/>
</dbReference>
<dbReference type="SUPFAM" id="SSF52821">
    <property type="entry name" value="Rhodanese/Cell cycle control phosphatase"/>
    <property type="match status" value="2"/>
</dbReference>
<feature type="domain" description="Rhodanese" evidence="4">
    <location>
        <begin position="35"/>
        <end position="152"/>
    </location>
</feature>
<name>A0A1I6GKN6_9GAMM</name>
<keyword evidence="5" id="KW-0670">Pyruvate</keyword>
<reference evidence="6" key="1">
    <citation type="submission" date="2016-10" db="EMBL/GenBank/DDBJ databases">
        <authorList>
            <person name="Varghese N."/>
            <person name="Submissions S."/>
        </authorList>
    </citation>
    <scope>NUCLEOTIDE SEQUENCE [LARGE SCALE GENOMIC DNA]</scope>
    <source>
        <strain evidence="6">CGMCC 1.7285</strain>
    </source>
</reference>
<dbReference type="AlphaFoldDB" id="A0A1I6GKN6"/>
<protein>
    <recommendedName>
        <fullName evidence="3">Sulfurtransferase</fullName>
    </recommendedName>
</protein>
<evidence type="ECO:0000259" key="4">
    <source>
        <dbReference type="PROSITE" id="PS50206"/>
    </source>
</evidence>
<dbReference type="Proteomes" id="UP000199424">
    <property type="component" value="Unassembled WGS sequence"/>
</dbReference>
<keyword evidence="6" id="KW-1185">Reference proteome</keyword>
<dbReference type="InterPro" id="IPR001307">
    <property type="entry name" value="Thiosulphate_STrfase_CS"/>
</dbReference>
<accession>A0A1I6GKN6</accession>
<dbReference type="GO" id="GO:0004792">
    <property type="term" value="F:thiosulfate-cyanide sulfurtransferase activity"/>
    <property type="evidence" value="ECO:0007669"/>
    <property type="project" value="InterPro"/>
</dbReference>
<dbReference type="PANTHER" id="PTHR11364">
    <property type="entry name" value="THIOSULFATE SULFERTANSFERASE"/>
    <property type="match status" value="1"/>
</dbReference>
<dbReference type="RefSeq" id="WP_092855618.1">
    <property type="nucleotide sequence ID" value="NZ_FOYU01000001.1"/>
</dbReference>
<feature type="domain" description="Rhodanese" evidence="4">
    <location>
        <begin position="184"/>
        <end position="297"/>
    </location>
</feature>
<sequence>MDSATTMLEKAQDNAVPEAVPHYLVSTRWLAENLKKSHVHVLDASMRKVVGRTPLDYNELTVIPNSVHLDLEQRLTDTTASLPNTFPSAEQVTLALQELGINKTDTVVLYDNQGIYSAPRAWVIFKAMGFKNVFILDGGLPQWLSDNYPAATEHSLPRTARGNFVTKFDKSWLVTSKDVLKATQSGSSSIIDARSPDRFNGLKSEPREGMRSGHIRSSFNLPFLDVLDDNRYRKPDELEELFISLVGPKSPHLILTCGSGITACILLVAARIAGFTEVQLYDGSWSEWGANSQLPIEPNSSSNN</sequence>
<keyword evidence="2" id="KW-0677">Repeat</keyword>
<dbReference type="InterPro" id="IPR045078">
    <property type="entry name" value="TST/MPST-like"/>
</dbReference>
<proteinExistence type="predicted"/>
<dbReference type="SMART" id="SM00450">
    <property type="entry name" value="RHOD"/>
    <property type="match status" value="2"/>
</dbReference>